<protein>
    <submittedName>
        <fullName evidence="1">Phosphoglycerate mutase</fullName>
    </submittedName>
</protein>
<dbReference type="InterPro" id="IPR029033">
    <property type="entry name" value="His_PPase_superfam"/>
</dbReference>
<keyword evidence="2" id="KW-1185">Reference proteome</keyword>
<dbReference type="CDD" id="cd07067">
    <property type="entry name" value="HP_PGM_like"/>
    <property type="match status" value="1"/>
</dbReference>
<evidence type="ECO:0000313" key="1">
    <source>
        <dbReference type="EMBL" id="GEK72579.1"/>
    </source>
</evidence>
<proteinExistence type="predicted"/>
<comment type="caution">
    <text evidence="1">The sequence shown here is derived from an EMBL/GenBank/DDBJ whole genome shotgun (WGS) entry which is preliminary data.</text>
</comment>
<dbReference type="InterPro" id="IPR013078">
    <property type="entry name" value="His_Pase_superF_clade-1"/>
</dbReference>
<reference evidence="1 2" key="1">
    <citation type="submission" date="2019-07" db="EMBL/GenBank/DDBJ databases">
        <title>Whole genome shotgun sequence of Halomonas halophila NBRC 102604.</title>
        <authorList>
            <person name="Hosoyama A."/>
            <person name="Uohara A."/>
            <person name="Ohji S."/>
            <person name="Ichikawa N."/>
        </authorList>
    </citation>
    <scope>NUCLEOTIDE SEQUENCE [LARGE SCALE GENOMIC DNA]</scope>
    <source>
        <strain evidence="1 2">NBRC 102604</strain>
    </source>
</reference>
<dbReference type="Proteomes" id="UP000321121">
    <property type="component" value="Unassembled WGS sequence"/>
</dbReference>
<name>A0ABQ0U225_9GAMM</name>
<dbReference type="SMART" id="SM00855">
    <property type="entry name" value="PGAM"/>
    <property type="match status" value="1"/>
</dbReference>
<sequence length="210" mass="23523">MIPNNLFQSRVCYETMSNTFPGADGAWRNRYLLMRHGHSQANQEGRIISSPALGLTGFGLSSQGHAQLDQLLADWRWARPRRILHSDFLRTAETAERVATHFGLALTVEPRLRERHFGELEGQSDARYAEVWALDAQDPTLRQGGVEAVAEVAARMRAVIDEMEARHRDETILLVSHGDPLQILLTALEGRALSLHREREPLAPASITSL</sequence>
<dbReference type="PANTHER" id="PTHR47821">
    <property type="entry name" value="PHOSPHOGLYCERATE MUTASE FAMILY PROTEIN"/>
    <property type="match status" value="1"/>
</dbReference>
<organism evidence="1 2">
    <name type="scientific">Halomonas halophila</name>
    <dbReference type="NCBI Taxonomy" id="29573"/>
    <lineage>
        <taxon>Bacteria</taxon>
        <taxon>Pseudomonadati</taxon>
        <taxon>Pseudomonadota</taxon>
        <taxon>Gammaproteobacteria</taxon>
        <taxon>Oceanospirillales</taxon>
        <taxon>Halomonadaceae</taxon>
        <taxon>Halomonas</taxon>
    </lineage>
</organism>
<dbReference type="EMBL" id="BJUS01000008">
    <property type="protein sequence ID" value="GEK72579.1"/>
    <property type="molecule type" value="Genomic_DNA"/>
</dbReference>
<accession>A0ABQ0U225</accession>
<dbReference type="SUPFAM" id="SSF53254">
    <property type="entry name" value="Phosphoglycerate mutase-like"/>
    <property type="match status" value="1"/>
</dbReference>
<dbReference type="Pfam" id="PF00300">
    <property type="entry name" value="His_Phos_1"/>
    <property type="match status" value="1"/>
</dbReference>
<gene>
    <name evidence="1" type="primary">pgm6</name>
    <name evidence="1" type="ORF">HHA04nite_11230</name>
</gene>
<evidence type="ECO:0000313" key="2">
    <source>
        <dbReference type="Proteomes" id="UP000321121"/>
    </source>
</evidence>
<dbReference type="Gene3D" id="3.40.50.1240">
    <property type="entry name" value="Phosphoglycerate mutase-like"/>
    <property type="match status" value="1"/>
</dbReference>
<dbReference type="PANTHER" id="PTHR47821:SF2">
    <property type="entry name" value="PHOSPHOGLYCERATE MUTASE FAMILY PROTEIN"/>
    <property type="match status" value="1"/>
</dbReference>